<dbReference type="PANTHER" id="PTHR12436">
    <property type="entry name" value="80 KDA MCM3-ASSOCIATED PROTEIN"/>
    <property type="match status" value="1"/>
</dbReference>
<dbReference type="Proteomes" id="UP000053780">
    <property type="component" value="Unassembled WGS sequence"/>
</dbReference>
<dbReference type="AlphaFoldDB" id="T0L697"/>
<dbReference type="HOGENOM" id="CLU_036727_1_0_1"/>
<keyword evidence="3" id="KW-1185">Reference proteome</keyword>
<dbReference type="OrthoDB" id="264795at2759"/>
<feature type="domain" description="SAC3/GANP/THP3 conserved" evidence="1">
    <location>
        <begin position="32"/>
        <end position="291"/>
    </location>
</feature>
<dbReference type="GO" id="GO:0070390">
    <property type="term" value="C:transcription export complex 2"/>
    <property type="evidence" value="ECO:0007669"/>
    <property type="project" value="TreeGrafter"/>
</dbReference>
<dbReference type="VEuPathDB" id="MicrosporidiaDB:NAPIS_ORF02378"/>
<dbReference type="InterPro" id="IPR045107">
    <property type="entry name" value="SAC3/GANP/THP3"/>
</dbReference>
<evidence type="ECO:0000259" key="1">
    <source>
        <dbReference type="Pfam" id="PF03399"/>
    </source>
</evidence>
<reference evidence="2 3" key="1">
    <citation type="journal article" date="2013" name="BMC Genomics">
        <title>Genome sequencing and comparative genomics of honey bee microsporidia, Nosema apis reveal novel insights into host-parasite interactions.</title>
        <authorList>
            <person name="Chen Yp."/>
            <person name="Pettis J.S."/>
            <person name="Zhao Y."/>
            <person name="Liu X."/>
            <person name="Tallon L.J."/>
            <person name="Sadzewicz L.D."/>
            <person name="Li R."/>
            <person name="Zheng H."/>
            <person name="Huang S."/>
            <person name="Zhang X."/>
            <person name="Hamilton M.C."/>
            <person name="Pernal S.F."/>
            <person name="Melathopoulos A.P."/>
            <person name="Yan X."/>
            <person name="Evans J.D."/>
        </authorList>
    </citation>
    <scope>NUCLEOTIDE SEQUENCE [LARGE SCALE GENOMIC DNA]</scope>
    <source>
        <strain evidence="2 3">BRL 01</strain>
    </source>
</reference>
<dbReference type="InterPro" id="IPR005062">
    <property type="entry name" value="SAC3/GANP/THP3_conserved"/>
</dbReference>
<dbReference type="GO" id="GO:0006406">
    <property type="term" value="P:mRNA export from nucleus"/>
    <property type="evidence" value="ECO:0007669"/>
    <property type="project" value="TreeGrafter"/>
</dbReference>
<dbReference type="PANTHER" id="PTHR12436:SF3">
    <property type="entry name" value="GERMINAL-CENTER ASSOCIATED NUCLEAR PROTEIN"/>
    <property type="match status" value="1"/>
</dbReference>
<evidence type="ECO:0000313" key="2">
    <source>
        <dbReference type="EMBL" id="EQB60039.1"/>
    </source>
</evidence>
<dbReference type="Gene3D" id="1.25.40.990">
    <property type="match status" value="1"/>
</dbReference>
<gene>
    <name evidence="2" type="ORF">NAPIS_ORF02378</name>
</gene>
<name>T0L697_9MICR</name>
<protein>
    <submittedName>
        <fullName evidence="2">80 kDa mcm3-associated protein</fullName>
    </submittedName>
</protein>
<proteinExistence type="predicted"/>
<dbReference type="EMBL" id="KE647334">
    <property type="protein sequence ID" value="EQB60039.1"/>
    <property type="molecule type" value="Genomic_DNA"/>
</dbReference>
<organism evidence="2 3">
    <name type="scientific">Vairimorpha apis BRL 01</name>
    <dbReference type="NCBI Taxonomy" id="1037528"/>
    <lineage>
        <taxon>Eukaryota</taxon>
        <taxon>Fungi</taxon>
        <taxon>Fungi incertae sedis</taxon>
        <taxon>Microsporidia</taxon>
        <taxon>Nosematidae</taxon>
        <taxon>Vairimorpha</taxon>
    </lineage>
</organism>
<accession>T0L697</accession>
<dbReference type="GO" id="GO:0005737">
    <property type="term" value="C:cytoplasm"/>
    <property type="evidence" value="ECO:0007669"/>
    <property type="project" value="TreeGrafter"/>
</dbReference>
<dbReference type="Pfam" id="PF03399">
    <property type="entry name" value="SAC3_GANP"/>
    <property type="match status" value="1"/>
</dbReference>
<evidence type="ECO:0000313" key="3">
    <source>
        <dbReference type="Proteomes" id="UP000053780"/>
    </source>
</evidence>
<sequence>MNLDHIYKELSSKRDLKPECQGTIRGTCQEYCPYFEYIERTIRGDINKYEKDVLVKKYYRSSAGRTKAFPEDVRPINVLEKTLNHILSFCFNDFSLDLYKFVENRTRAIRLDISIQELECDTTISILEKICRFHILYNLALYDVKEFESHLNLEQCKKILSTLYDLYLKRNSVLMSQNEVEFISYYILMTFDEKFLFLEKYSNELKIKECFYIKRCYKQNNISEFFRLARKMDFFSYCIIHSYFDKVRLRGMEIYAKCFVEKIEENFFNKILWTNECELKSLCEKINLKFNDNKIDFKNKDLFENENILIKTRKELIYLTHPSIMIYFGDIDYKIFKIIRDLFIRRKIQPFFSSKKSEIINLEKPKKIKFAIFSSESETLKDIYNVILKIYCKAISTIFLSDLHKKIIIFEKKKNLSRKICYCILDLYIKKY</sequence>